<evidence type="ECO:0000259" key="5">
    <source>
        <dbReference type="PROSITE" id="PS51464"/>
    </source>
</evidence>
<dbReference type="EMBL" id="VISO01000001">
    <property type="protein sequence ID" value="TVZ75062.1"/>
    <property type="molecule type" value="Genomic_DNA"/>
</dbReference>
<dbReference type="Gene3D" id="1.10.10.10">
    <property type="entry name" value="Winged helix-like DNA-binding domain superfamily/Winged helix DNA-binding domain"/>
    <property type="match status" value="1"/>
</dbReference>
<protein>
    <submittedName>
        <fullName evidence="6">RpiR family transcriptional regulator</fullName>
    </submittedName>
</protein>
<dbReference type="PROSITE" id="PS51071">
    <property type="entry name" value="HTH_RPIR"/>
    <property type="match status" value="1"/>
</dbReference>
<evidence type="ECO:0000256" key="1">
    <source>
        <dbReference type="ARBA" id="ARBA00023015"/>
    </source>
</evidence>
<dbReference type="CDD" id="cd05013">
    <property type="entry name" value="SIS_RpiR"/>
    <property type="match status" value="1"/>
</dbReference>
<dbReference type="SUPFAM" id="SSF46689">
    <property type="entry name" value="Homeodomain-like"/>
    <property type="match status" value="1"/>
</dbReference>
<evidence type="ECO:0000313" key="6">
    <source>
        <dbReference type="EMBL" id="TVZ75062.1"/>
    </source>
</evidence>
<dbReference type="InterPro" id="IPR000281">
    <property type="entry name" value="HTH_RpiR"/>
</dbReference>
<dbReference type="InterPro" id="IPR046348">
    <property type="entry name" value="SIS_dom_sf"/>
</dbReference>
<proteinExistence type="predicted"/>
<dbReference type="PROSITE" id="PS51464">
    <property type="entry name" value="SIS"/>
    <property type="match status" value="1"/>
</dbReference>
<dbReference type="AlphaFoldDB" id="A0A559TKB6"/>
<evidence type="ECO:0000256" key="2">
    <source>
        <dbReference type="ARBA" id="ARBA00023125"/>
    </source>
</evidence>
<sequence>MKAMKTSSLTPTAAGHESILARLQEDIDLLPNALARIAKYILENPEKVLHHSVAELGEFASSGEASILRLCRQIGFSGFRDFKLALAAEIGRPGVPSAASENADGALKSLHDTMAQNLGIAHSNADPETLTKVAAALAASRRIDLYGAGMSGVTAELLAYRLLRVGLTAVAFRNSNMAHEVANGLGPGCVAIGFSISGLSVDTVQFLKGARSAGAVTVAITNRSRSPLGEAADFTLQASGLHDRPIGGTLTPMVGKIFVIESVMLALGKAMEELAEK</sequence>
<keyword evidence="3" id="KW-0804">Transcription</keyword>
<dbReference type="InterPro" id="IPR001347">
    <property type="entry name" value="SIS_dom"/>
</dbReference>
<dbReference type="SUPFAM" id="SSF53697">
    <property type="entry name" value="SIS domain"/>
    <property type="match status" value="1"/>
</dbReference>
<dbReference type="GO" id="GO:1901135">
    <property type="term" value="P:carbohydrate derivative metabolic process"/>
    <property type="evidence" value="ECO:0007669"/>
    <property type="project" value="InterPro"/>
</dbReference>
<organism evidence="6 7">
    <name type="scientific">Rhizobium mongolense USDA 1844</name>
    <dbReference type="NCBI Taxonomy" id="1079460"/>
    <lineage>
        <taxon>Bacteria</taxon>
        <taxon>Pseudomonadati</taxon>
        <taxon>Pseudomonadota</taxon>
        <taxon>Alphaproteobacteria</taxon>
        <taxon>Hyphomicrobiales</taxon>
        <taxon>Rhizobiaceae</taxon>
        <taxon>Rhizobium/Agrobacterium group</taxon>
        <taxon>Rhizobium</taxon>
    </lineage>
</organism>
<dbReference type="InterPro" id="IPR035472">
    <property type="entry name" value="RpiR-like_SIS"/>
</dbReference>
<dbReference type="GO" id="GO:0097367">
    <property type="term" value="F:carbohydrate derivative binding"/>
    <property type="evidence" value="ECO:0007669"/>
    <property type="project" value="InterPro"/>
</dbReference>
<dbReference type="Pfam" id="PF01380">
    <property type="entry name" value="SIS"/>
    <property type="match status" value="1"/>
</dbReference>
<dbReference type="InterPro" id="IPR047640">
    <property type="entry name" value="RpiR-like"/>
</dbReference>
<keyword evidence="2" id="KW-0238">DNA-binding</keyword>
<reference evidence="6 7" key="1">
    <citation type="submission" date="2019-06" db="EMBL/GenBank/DDBJ databases">
        <title>Pac Bio to generate improved reference genome sequences for organisms with transposon mutant libraries (support for FEBA project).</title>
        <authorList>
            <person name="Blow M."/>
        </authorList>
    </citation>
    <scope>NUCLEOTIDE SEQUENCE [LARGE SCALE GENOMIC DNA]</scope>
    <source>
        <strain evidence="6 7">USDA 1844</strain>
    </source>
</reference>
<dbReference type="GO" id="GO:0003700">
    <property type="term" value="F:DNA-binding transcription factor activity"/>
    <property type="evidence" value="ECO:0007669"/>
    <property type="project" value="InterPro"/>
</dbReference>
<evidence type="ECO:0000259" key="4">
    <source>
        <dbReference type="PROSITE" id="PS51071"/>
    </source>
</evidence>
<evidence type="ECO:0000256" key="3">
    <source>
        <dbReference type="ARBA" id="ARBA00023163"/>
    </source>
</evidence>
<dbReference type="InterPro" id="IPR009057">
    <property type="entry name" value="Homeodomain-like_sf"/>
</dbReference>
<dbReference type="InterPro" id="IPR036388">
    <property type="entry name" value="WH-like_DNA-bd_sf"/>
</dbReference>
<evidence type="ECO:0000313" key="7">
    <source>
        <dbReference type="Proteomes" id="UP000319824"/>
    </source>
</evidence>
<gene>
    <name evidence="6" type="ORF">BCL32_0445</name>
</gene>
<feature type="domain" description="HTH rpiR-type" evidence="4">
    <location>
        <begin position="17"/>
        <end position="93"/>
    </location>
</feature>
<dbReference type="PANTHER" id="PTHR30514">
    <property type="entry name" value="GLUCOKINASE"/>
    <property type="match status" value="1"/>
</dbReference>
<accession>A0A559TKB6</accession>
<dbReference type="GO" id="GO:0003677">
    <property type="term" value="F:DNA binding"/>
    <property type="evidence" value="ECO:0007669"/>
    <property type="project" value="UniProtKB-KW"/>
</dbReference>
<comment type="caution">
    <text evidence="6">The sequence shown here is derived from an EMBL/GenBank/DDBJ whole genome shotgun (WGS) entry which is preliminary data.</text>
</comment>
<name>A0A559TKB6_9HYPH</name>
<dbReference type="PANTHER" id="PTHR30514:SF1">
    <property type="entry name" value="HTH-TYPE TRANSCRIPTIONAL REGULATOR HEXR-RELATED"/>
    <property type="match status" value="1"/>
</dbReference>
<dbReference type="Proteomes" id="UP000319824">
    <property type="component" value="Unassembled WGS sequence"/>
</dbReference>
<keyword evidence="1" id="KW-0805">Transcription regulation</keyword>
<feature type="domain" description="SIS" evidence="5">
    <location>
        <begin position="133"/>
        <end position="269"/>
    </location>
</feature>
<dbReference type="Pfam" id="PF01418">
    <property type="entry name" value="HTH_6"/>
    <property type="match status" value="1"/>
</dbReference>
<dbReference type="Gene3D" id="3.40.50.10490">
    <property type="entry name" value="Glucose-6-phosphate isomerase like protein, domain 1"/>
    <property type="match status" value="1"/>
</dbReference>